<sequence>MTDSSQAWTPDLGDKFADFGDLKTDGTFSISLLGTEIWIYLDDSMWINPNPQTTKVPCSDHIGVVCVDRLGSPLECERLWNLSLEFYPMRELVSC</sequence>
<dbReference type="Proteomes" id="UP000499080">
    <property type="component" value="Unassembled WGS sequence"/>
</dbReference>
<dbReference type="EMBL" id="BGPR01004574">
    <property type="protein sequence ID" value="GBN01038.1"/>
    <property type="molecule type" value="Genomic_DNA"/>
</dbReference>
<keyword evidence="2" id="KW-1185">Reference proteome</keyword>
<protein>
    <submittedName>
        <fullName evidence="1">Uncharacterized protein</fullName>
    </submittedName>
</protein>
<evidence type="ECO:0000313" key="1">
    <source>
        <dbReference type="EMBL" id="GBN01038.1"/>
    </source>
</evidence>
<organism evidence="1 2">
    <name type="scientific">Araneus ventricosus</name>
    <name type="common">Orbweaver spider</name>
    <name type="synonym">Epeira ventricosa</name>
    <dbReference type="NCBI Taxonomy" id="182803"/>
    <lineage>
        <taxon>Eukaryota</taxon>
        <taxon>Metazoa</taxon>
        <taxon>Ecdysozoa</taxon>
        <taxon>Arthropoda</taxon>
        <taxon>Chelicerata</taxon>
        <taxon>Arachnida</taxon>
        <taxon>Araneae</taxon>
        <taxon>Araneomorphae</taxon>
        <taxon>Entelegynae</taxon>
        <taxon>Araneoidea</taxon>
        <taxon>Araneidae</taxon>
        <taxon>Araneus</taxon>
    </lineage>
</organism>
<proteinExistence type="predicted"/>
<name>A0A4Y2KFD1_ARAVE</name>
<accession>A0A4Y2KFD1</accession>
<comment type="caution">
    <text evidence="1">The sequence shown here is derived from an EMBL/GenBank/DDBJ whole genome shotgun (WGS) entry which is preliminary data.</text>
</comment>
<dbReference type="AlphaFoldDB" id="A0A4Y2KFD1"/>
<evidence type="ECO:0000313" key="2">
    <source>
        <dbReference type="Proteomes" id="UP000499080"/>
    </source>
</evidence>
<gene>
    <name evidence="1" type="ORF">AVEN_26894_1</name>
</gene>
<reference evidence="1 2" key="1">
    <citation type="journal article" date="2019" name="Sci. Rep.">
        <title>Orb-weaving spider Araneus ventricosus genome elucidates the spidroin gene catalogue.</title>
        <authorList>
            <person name="Kono N."/>
            <person name="Nakamura H."/>
            <person name="Ohtoshi R."/>
            <person name="Moran D.A.P."/>
            <person name="Shinohara A."/>
            <person name="Yoshida Y."/>
            <person name="Fujiwara M."/>
            <person name="Mori M."/>
            <person name="Tomita M."/>
            <person name="Arakawa K."/>
        </authorList>
    </citation>
    <scope>NUCLEOTIDE SEQUENCE [LARGE SCALE GENOMIC DNA]</scope>
</reference>